<evidence type="ECO:0000313" key="4">
    <source>
        <dbReference type="Proteomes" id="UP000779508"/>
    </source>
</evidence>
<feature type="transmembrane region" description="Helical" evidence="1">
    <location>
        <begin position="6"/>
        <end position="28"/>
    </location>
</feature>
<evidence type="ECO:0000256" key="1">
    <source>
        <dbReference type="SAM" id="Phobius"/>
    </source>
</evidence>
<dbReference type="CDD" id="cd07341">
    <property type="entry name" value="M56_BlaR1_MecR1_like"/>
    <property type="match status" value="1"/>
</dbReference>
<feature type="transmembrane region" description="Helical" evidence="1">
    <location>
        <begin position="40"/>
        <end position="57"/>
    </location>
</feature>
<protein>
    <submittedName>
        <fullName evidence="3">M56 family metallopeptidase</fullName>
    </submittedName>
</protein>
<feature type="transmembrane region" description="Helical" evidence="1">
    <location>
        <begin position="250"/>
        <end position="273"/>
    </location>
</feature>
<organism evidence="3 4">
    <name type="scientific">Alkaliphilus flagellatus</name>
    <dbReference type="NCBI Taxonomy" id="2841507"/>
    <lineage>
        <taxon>Bacteria</taxon>
        <taxon>Bacillati</taxon>
        <taxon>Bacillota</taxon>
        <taxon>Clostridia</taxon>
        <taxon>Peptostreptococcales</taxon>
        <taxon>Natronincolaceae</taxon>
        <taxon>Alkaliphilus</taxon>
    </lineage>
</organism>
<name>A0ABS6FXJ8_9FIRM</name>
<dbReference type="RefSeq" id="WP_216414464.1">
    <property type="nucleotide sequence ID" value="NZ_JAHLQK010000001.1"/>
</dbReference>
<comment type="caution">
    <text evidence="3">The sequence shown here is derived from an EMBL/GenBank/DDBJ whole genome shotgun (WGS) entry which is preliminary data.</text>
</comment>
<keyword evidence="4" id="KW-1185">Reference proteome</keyword>
<keyword evidence="1" id="KW-0812">Transmembrane</keyword>
<dbReference type="InterPro" id="IPR052173">
    <property type="entry name" value="Beta-lactam_resp_regulator"/>
</dbReference>
<reference evidence="3 4" key="1">
    <citation type="submission" date="2021-06" db="EMBL/GenBank/DDBJ databases">
        <authorList>
            <person name="Sun Q."/>
            <person name="Li D."/>
        </authorList>
    </citation>
    <scope>NUCLEOTIDE SEQUENCE [LARGE SCALE GENOMIC DNA]</scope>
    <source>
        <strain evidence="3 4">MSJ-5</strain>
    </source>
</reference>
<keyword evidence="1" id="KW-0472">Membrane</keyword>
<feature type="transmembrane region" description="Helical" evidence="1">
    <location>
        <begin position="136"/>
        <end position="161"/>
    </location>
</feature>
<dbReference type="EMBL" id="JAHLQK010000001">
    <property type="protein sequence ID" value="MBU5674949.1"/>
    <property type="molecule type" value="Genomic_DNA"/>
</dbReference>
<gene>
    <name evidence="3" type="ORF">KQI88_00780</name>
</gene>
<dbReference type="Pfam" id="PF05569">
    <property type="entry name" value="Peptidase_M56"/>
    <property type="match status" value="1"/>
</dbReference>
<dbReference type="Proteomes" id="UP000779508">
    <property type="component" value="Unassembled WGS sequence"/>
</dbReference>
<accession>A0ABS6FXJ8</accession>
<evidence type="ECO:0000313" key="3">
    <source>
        <dbReference type="EMBL" id="MBU5674949.1"/>
    </source>
</evidence>
<feature type="domain" description="Peptidase M56" evidence="2">
    <location>
        <begin position="12"/>
        <end position="338"/>
    </location>
</feature>
<proteinExistence type="predicted"/>
<evidence type="ECO:0000259" key="2">
    <source>
        <dbReference type="Pfam" id="PF05569"/>
    </source>
</evidence>
<keyword evidence="1" id="KW-1133">Transmembrane helix</keyword>
<dbReference type="PANTHER" id="PTHR34978:SF3">
    <property type="entry name" value="SLR0241 PROTEIN"/>
    <property type="match status" value="1"/>
</dbReference>
<dbReference type="PANTHER" id="PTHR34978">
    <property type="entry name" value="POSSIBLE SENSOR-TRANSDUCER PROTEIN BLAR"/>
    <property type="match status" value="1"/>
</dbReference>
<dbReference type="InterPro" id="IPR008756">
    <property type="entry name" value="Peptidase_M56"/>
</dbReference>
<sequence>MNILNKAFLLILYSSFTSTIIVLIVLLIKTIFKNQLSSRVRHALWFLVLIRLLLPFIPESDLSLFNFFPKKNIDTVVYNSFQPNNLIQEQMIGNHNEFNLHLKDREQDEIGTNIFLKENLSKANKQRLFSNEKSNLLQGVINICSYIWLIGLLSICIVIFLSTLKFKKKASFFDEVNDLEVIKILDVCKERLNINKNIPIYSGSTFKTPFIYGFLSPTIYLPKHILNEVNDSQLLHICLHEIAHYKRKDLFCNLLGMIAIIIHWFNPLVWFVMKEMRADRELACDNYVLEILGENECIPYGMTIIKLSQIVSNQHYNKMFCAHFYENKNQIERRITMIKMFKNGSYKVSTITVVLFMILGTTVLTNATGIQGGNKEFVLDSPTKHFNSLDRAIDFVDFEFKVPENIPTGCRFWRINLDKENIMDINSEKYEDNDTYNFSLLVSEKDIIKYLKEQSNTIYGDMKPDIKFDTKPMNLSNVKGTIVIIEQNFNWTKDNLKKLEKSNTKSIKHVPISETVNKYFVWEDDGIWYGLHYYFKTTTLEGEEHVDRISTKDDLINIIASLKYSQNIQGADYVESVEKFIKEHLNIYDEKDLKEAEKIIGFVPKFPLTLPGGFVPTSSNTYHSIYEGEENSSTSLTTIFDLEDRNNHIPIPRIEFTQTKNTFLYDNLMEKEYSKIDSKIIEGIDSKVIEGTKVFICEERFEDKLREAIKEQCYVWKQEDIVYTAKFIGDIDKEHEIVKTLINY</sequence>